<dbReference type="PANTHER" id="PTHR10146:SF14">
    <property type="entry name" value="PYRIDOXAL PHOSPHATE HOMEOSTASIS PROTEIN"/>
    <property type="match status" value="1"/>
</dbReference>
<dbReference type="FunFam" id="3.20.20.10:FF:000018">
    <property type="entry name" value="Pyridoxal phosphate homeostasis protein"/>
    <property type="match status" value="1"/>
</dbReference>
<organism evidence="7 8">
    <name type="scientific">Agaricus bisporus var. burnettii (strain JB137-S8 / ATCC MYA-4627 / FGSC 10392)</name>
    <name type="common">White button mushroom</name>
    <dbReference type="NCBI Taxonomy" id="597362"/>
    <lineage>
        <taxon>Eukaryota</taxon>
        <taxon>Fungi</taxon>
        <taxon>Dikarya</taxon>
        <taxon>Basidiomycota</taxon>
        <taxon>Agaricomycotina</taxon>
        <taxon>Agaricomycetes</taxon>
        <taxon>Agaricomycetidae</taxon>
        <taxon>Agaricales</taxon>
        <taxon>Agaricineae</taxon>
        <taxon>Agaricaceae</taxon>
        <taxon>Agaricus</taxon>
    </lineage>
</organism>
<dbReference type="Proteomes" id="UP000008493">
    <property type="component" value="Unassembled WGS sequence"/>
</dbReference>
<dbReference type="AlphaFoldDB" id="K5XUU9"/>
<dbReference type="InterPro" id="IPR001608">
    <property type="entry name" value="Ala_racemase_N"/>
</dbReference>
<reference evidence="8" key="1">
    <citation type="journal article" date="2012" name="Proc. Natl. Acad. Sci. U.S.A.">
        <title>Genome sequence of the button mushroom Agaricus bisporus reveals mechanisms governing adaptation to a humic-rich ecological niche.</title>
        <authorList>
            <person name="Morin E."/>
            <person name="Kohler A."/>
            <person name="Baker A.R."/>
            <person name="Foulongne-Oriol M."/>
            <person name="Lombard V."/>
            <person name="Nagy L.G."/>
            <person name="Ohm R.A."/>
            <person name="Patyshakuliyeva A."/>
            <person name="Brun A."/>
            <person name="Aerts A.L."/>
            <person name="Bailey A.M."/>
            <person name="Billette C."/>
            <person name="Coutinho P.M."/>
            <person name="Deakin G."/>
            <person name="Doddapaneni H."/>
            <person name="Floudas D."/>
            <person name="Grimwood J."/>
            <person name="Hilden K."/>
            <person name="Kuees U."/>
            <person name="LaButti K.M."/>
            <person name="Lapidus A."/>
            <person name="Lindquist E.A."/>
            <person name="Lucas S.M."/>
            <person name="Murat C."/>
            <person name="Riley R.W."/>
            <person name="Salamov A.A."/>
            <person name="Schmutz J."/>
            <person name="Subramanian V."/>
            <person name="Woesten H.A.B."/>
            <person name="Xu J."/>
            <person name="Eastwood D.C."/>
            <person name="Foster G.D."/>
            <person name="Sonnenberg A.S."/>
            <person name="Cullen D."/>
            <person name="de Vries R.P."/>
            <person name="Lundell T."/>
            <person name="Hibbett D.S."/>
            <person name="Henrissat B."/>
            <person name="Burton K.S."/>
            <person name="Kerrigan R.W."/>
            <person name="Challen M.P."/>
            <person name="Grigoriev I.V."/>
            <person name="Martin F."/>
        </authorList>
    </citation>
    <scope>NUCLEOTIDE SEQUENCE [LARGE SCALE GENOMIC DNA]</scope>
    <source>
        <strain evidence="8">JB137-S8 / ATCC MYA-4627 / FGSC 10392</strain>
    </source>
</reference>
<dbReference type="OrthoDB" id="10264196at2759"/>
<dbReference type="CDD" id="cd06822">
    <property type="entry name" value="PLPDE_III_YBL036c_euk"/>
    <property type="match status" value="1"/>
</dbReference>
<dbReference type="EMBL" id="JH971391">
    <property type="protein sequence ID" value="EKM78895.1"/>
    <property type="molecule type" value="Genomic_DNA"/>
</dbReference>
<evidence type="ECO:0000256" key="4">
    <source>
        <dbReference type="RuleBase" id="RU004514"/>
    </source>
</evidence>
<dbReference type="NCBIfam" id="TIGR00044">
    <property type="entry name" value="YggS family pyridoxal phosphate-dependent enzyme"/>
    <property type="match status" value="1"/>
</dbReference>
<dbReference type="InParanoid" id="K5XUU9"/>
<evidence type="ECO:0000256" key="3">
    <source>
        <dbReference type="PIRSR" id="PIRSR004848-1"/>
    </source>
</evidence>
<sequence>MSSIDPSPLQPAIERAEELESALAEIRDRVRRASSGTTPTLIAVSKYKPASDIMACYEQRHHDFGENYVQELVDKAAILPRDIRWHFIGALQSNKAKILASIPNLYCVQTLASAKTASALNKAIPEDRILRVLVQVNTSGEESKSGLPPLGPDTHVGTSELAQLVVHVVTKCPRLRFEGLMTIGALEQSLNASETEKNADFETLKETRDRLKEFLIDNAEQTGHSWGHEVSGKLILSMGMSGDFEAAIKAGSDIVRVGTGIFGQRPRKEVS</sequence>
<dbReference type="GeneID" id="18824340"/>
<comment type="cofactor">
    <cofactor evidence="3">
        <name>pyridoxal 5'-phosphate</name>
        <dbReference type="ChEBI" id="CHEBI:597326"/>
    </cofactor>
</comment>
<proteinExistence type="inferred from homology"/>
<keyword evidence="5" id="KW-0175">Coiled coil</keyword>
<feature type="modified residue" description="N6-(pyridoxal phosphate)lysine" evidence="2 3">
    <location>
        <position position="46"/>
    </location>
</feature>
<dbReference type="eggNOG" id="KOG3157">
    <property type="taxonomic scope" value="Eukaryota"/>
</dbReference>
<feature type="domain" description="Alanine racemase N-terminal" evidence="6">
    <location>
        <begin position="23"/>
        <end position="266"/>
    </location>
</feature>
<dbReference type="InterPro" id="IPR011078">
    <property type="entry name" value="PyrdxlP_homeostasis"/>
</dbReference>
<dbReference type="Gene3D" id="3.20.20.10">
    <property type="entry name" value="Alanine racemase"/>
    <property type="match status" value="1"/>
</dbReference>
<dbReference type="GO" id="GO:0030170">
    <property type="term" value="F:pyridoxal phosphate binding"/>
    <property type="evidence" value="ECO:0007669"/>
    <property type="project" value="UniProtKB-UniRule"/>
</dbReference>
<dbReference type="PANTHER" id="PTHR10146">
    <property type="entry name" value="PROLINE SYNTHETASE CO-TRANSCRIBED BACTERIAL HOMOLOG PROTEIN"/>
    <property type="match status" value="1"/>
</dbReference>
<evidence type="ECO:0000259" key="6">
    <source>
        <dbReference type="Pfam" id="PF01168"/>
    </source>
</evidence>
<evidence type="ECO:0000256" key="5">
    <source>
        <dbReference type="SAM" id="Coils"/>
    </source>
</evidence>
<dbReference type="KEGG" id="abp:AGABI1DRAFT114450"/>
<dbReference type="PROSITE" id="PS01211">
    <property type="entry name" value="UPF0001"/>
    <property type="match status" value="1"/>
</dbReference>
<protein>
    <recommendedName>
        <fullName evidence="2">Pyridoxal phosphate homeostasis protein</fullName>
        <shortName evidence="2">PLP homeostasis protein</shortName>
    </recommendedName>
</protein>
<dbReference type="HOGENOM" id="CLU_059988_2_0_1"/>
<dbReference type="Pfam" id="PF01168">
    <property type="entry name" value="Ala_racemase_N"/>
    <property type="match status" value="1"/>
</dbReference>
<dbReference type="FunCoup" id="K5XUU9">
    <property type="interactions" value="252"/>
</dbReference>
<dbReference type="HAMAP" id="MF_02087">
    <property type="entry name" value="PLP_homeostasis"/>
    <property type="match status" value="1"/>
</dbReference>
<feature type="coiled-coil region" evidence="5">
    <location>
        <begin position="9"/>
        <end position="36"/>
    </location>
</feature>
<accession>K5XUU9</accession>
<dbReference type="STRING" id="597362.K5XUU9"/>
<evidence type="ECO:0000256" key="1">
    <source>
        <dbReference type="ARBA" id="ARBA00022898"/>
    </source>
</evidence>
<dbReference type="RefSeq" id="XP_007330667.1">
    <property type="nucleotide sequence ID" value="XM_007330605.1"/>
</dbReference>
<dbReference type="SUPFAM" id="SSF51419">
    <property type="entry name" value="PLP-binding barrel"/>
    <property type="match status" value="1"/>
</dbReference>
<evidence type="ECO:0000313" key="8">
    <source>
        <dbReference type="Proteomes" id="UP000008493"/>
    </source>
</evidence>
<keyword evidence="1 2" id="KW-0663">Pyridoxal phosphate</keyword>
<keyword evidence="8" id="KW-1185">Reference proteome</keyword>
<dbReference type="InterPro" id="IPR029066">
    <property type="entry name" value="PLP-binding_barrel"/>
</dbReference>
<name>K5XUU9_AGABU</name>
<comment type="function">
    <text evidence="2">Pyridoxal 5'-phosphate (PLP)-binding protein, which may be involved in intracellular homeostatic regulation of pyridoxal 5'-phosphate (PLP), the active form of vitamin B6.</text>
</comment>
<dbReference type="PIRSF" id="PIRSF004848">
    <property type="entry name" value="YBL036c_PLPDEIII"/>
    <property type="match status" value="1"/>
</dbReference>
<evidence type="ECO:0000256" key="2">
    <source>
        <dbReference type="HAMAP-Rule" id="MF_03225"/>
    </source>
</evidence>
<gene>
    <name evidence="7" type="ORF">AGABI1DRAFT_114450</name>
</gene>
<evidence type="ECO:0000313" key="7">
    <source>
        <dbReference type="EMBL" id="EKM78895.1"/>
    </source>
</evidence>
<dbReference type="OMA" id="PLEWHMI"/>
<comment type="similarity">
    <text evidence="2 4">Belongs to the pyridoxal phosphate-binding protein YggS/PROSC family.</text>
</comment>